<reference evidence="1" key="1">
    <citation type="journal article" date="2019" name="Sci. Rep.">
        <title>Draft genome of Tanacetum cinerariifolium, the natural source of mosquito coil.</title>
        <authorList>
            <person name="Yamashiro T."/>
            <person name="Shiraishi A."/>
            <person name="Satake H."/>
            <person name="Nakayama K."/>
        </authorList>
    </citation>
    <scope>NUCLEOTIDE SEQUENCE</scope>
</reference>
<comment type="caution">
    <text evidence="1">The sequence shown here is derived from an EMBL/GenBank/DDBJ whole genome shotgun (WGS) entry which is preliminary data.</text>
</comment>
<gene>
    <name evidence="1" type="ORF">Tci_851171</name>
</gene>
<name>A0A699R874_TANCI</name>
<sequence length="200" mass="21259">SGSPAWRSRAESANYRDTAGLAAALLYKPPRAGFRARYKGFATGRGSPAPVVALRVQAGLKAVGSSQKKAGFIILIIRLVQRFGLGLRGIDVGQKGFVVAGVAHAGGHHFPPSAEAQQEVGHRVLRVAPPQRVELLVGLGKLEVVEVLHGPAQLQLNVFVEQQPARNIHGRGGHTHTVEGYLPGRGSRRRCLRPCPKAAA</sequence>
<dbReference type="EMBL" id="BKCJ011069334">
    <property type="protein sequence ID" value="GFC79201.1"/>
    <property type="molecule type" value="Genomic_DNA"/>
</dbReference>
<dbReference type="AlphaFoldDB" id="A0A699R874"/>
<organism evidence="1">
    <name type="scientific">Tanacetum cinerariifolium</name>
    <name type="common">Dalmatian daisy</name>
    <name type="synonym">Chrysanthemum cinerariifolium</name>
    <dbReference type="NCBI Taxonomy" id="118510"/>
    <lineage>
        <taxon>Eukaryota</taxon>
        <taxon>Viridiplantae</taxon>
        <taxon>Streptophyta</taxon>
        <taxon>Embryophyta</taxon>
        <taxon>Tracheophyta</taxon>
        <taxon>Spermatophyta</taxon>
        <taxon>Magnoliopsida</taxon>
        <taxon>eudicotyledons</taxon>
        <taxon>Gunneridae</taxon>
        <taxon>Pentapetalae</taxon>
        <taxon>asterids</taxon>
        <taxon>campanulids</taxon>
        <taxon>Asterales</taxon>
        <taxon>Asteraceae</taxon>
        <taxon>Asteroideae</taxon>
        <taxon>Anthemideae</taxon>
        <taxon>Anthemidinae</taxon>
        <taxon>Tanacetum</taxon>
    </lineage>
</organism>
<accession>A0A699R874</accession>
<feature type="non-terminal residue" evidence="1">
    <location>
        <position position="1"/>
    </location>
</feature>
<feature type="non-terminal residue" evidence="1">
    <location>
        <position position="200"/>
    </location>
</feature>
<protein>
    <submittedName>
        <fullName evidence="1">Uncharacterized protein</fullName>
    </submittedName>
</protein>
<proteinExistence type="predicted"/>
<evidence type="ECO:0000313" key="1">
    <source>
        <dbReference type="EMBL" id="GFC79201.1"/>
    </source>
</evidence>